<sequence length="49" mass="5026">MMLAMTGRVAFLLSSPAVSRPYGAAVAGNLDPAREPSSERGIGRPQAAP</sequence>
<gene>
    <name evidence="2" type="ORF">Gocc_0133</name>
</gene>
<dbReference type="AlphaFoldDB" id="A0A7M2Z1Q0"/>
<evidence type="ECO:0000313" key="2">
    <source>
        <dbReference type="EMBL" id="RDI75714.1"/>
    </source>
</evidence>
<feature type="region of interest" description="Disordered" evidence="1">
    <location>
        <begin position="27"/>
        <end position="49"/>
    </location>
</feature>
<feature type="compositionally biased region" description="Basic and acidic residues" evidence="1">
    <location>
        <begin position="32"/>
        <end position="42"/>
    </location>
</feature>
<protein>
    <submittedName>
        <fullName evidence="2">Uncharacterized protein</fullName>
    </submittedName>
</protein>
<proteinExistence type="predicted"/>
<accession>A0A7M2Z1Q0</accession>
<dbReference type="EMBL" id="QQZY01000001">
    <property type="protein sequence ID" value="RDI75714.1"/>
    <property type="molecule type" value="Genomic_DNA"/>
</dbReference>
<reference evidence="3" key="2">
    <citation type="journal article" date="2019" name="MicrobiologyOpen">
        <title>High-quality draft genome sequence of Gaiella occulta isolated from a 150 meter deep mineral water borehole and comparison with the genome sequences of other deep-branching lineages of the phylum Actinobacteria.</title>
        <authorList>
            <person name="Severino R."/>
            <person name="Froufe H.J.C."/>
            <person name="Barroso C."/>
            <person name="Albuquerque L."/>
            <person name="Lobo-da-Cunha A."/>
            <person name="da Costa M.S."/>
            <person name="Egas C."/>
        </authorList>
    </citation>
    <scope>NUCLEOTIDE SEQUENCE [LARGE SCALE GENOMIC DNA]</scope>
    <source>
        <strain evidence="3">F2-233</strain>
    </source>
</reference>
<dbReference type="Proteomes" id="UP000254134">
    <property type="component" value="Unassembled WGS sequence"/>
</dbReference>
<keyword evidence="3" id="KW-1185">Reference proteome</keyword>
<reference evidence="2 3" key="1">
    <citation type="submission" date="2018-07" db="EMBL/GenBank/DDBJ databases">
        <title>High-quality-draft genome sequence of Gaiella occulta.</title>
        <authorList>
            <person name="Severino R."/>
            <person name="Froufe H.J.C."/>
            <person name="Rainey F.A."/>
            <person name="Barroso C."/>
            <person name="Albuquerque L."/>
            <person name="Lobo-Da-Cunha A."/>
            <person name="Da Costa M.S."/>
            <person name="Egas C."/>
        </authorList>
    </citation>
    <scope>NUCLEOTIDE SEQUENCE [LARGE SCALE GENOMIC DNA]</scope>
    <source>
        <strain evidence="2 3">F2-233</strain>
    </source>
</reference>
<name>A0A7M2Z1Q0_9ACTN</name>
<evidence type="ECO:0000313" key="3">
    <source>
        <dbReference type="Proteomes" id="UP000254134"/>
    </source>
</evidence>
<organism evidence="2 3">
    <name type="scientific">Gaiella occulta</name>
    <dbReference type="NCBI Taxonomy" id="1002870"/>
    <lineage>
        <taxon>Bacteria</taxon>
        <taxon>Bacillati</taxon>
        <taxon>Actinomycetota</taxon>
        <taxon>Thermoleophilia</taxon>
        <taxon>Gaiellales</taxon>
        <taxon>Gaiellaceae</taxon>
        <taxon>Gaiella</taxon>
    </lineage>
</organism>
<evidence type="ECO:0000256" key="1">
    <source>
        <dbReference type="SAM" id="MobiDB-lite"/>
    </source>
</evidence>
<comment type="caution">
    <text evidence="2">The sequence shown here is derived from an EMBL/GenBank/DDBJ whole genome shotgun (WGS) entry which is preliminary data.</text>
</comment>